<evidence type="ECO:0000313" key="2">
    <source>
        <dbReference type="EMBL" id="CAA6674495.1"/>
    </source>
</evidence>
<name>A0ABN7E9D6_SPIIN</name>
<reference evidence="3" key="1">
    <citation type="journal article" date="2020" name="Sci. Rep.">
        <title>Chromosome-scale genome assembly for the duckweed Spirodela intermedia, integrating cytogenetic maps, PacBio and Oxford Nanopore libraries.</title>
        <authorList>
            <person name="Hoang P.T.N."/>
            <person name="Fiebig A."/>
            <person name="Novak P."/>
            <person name="Macas J."/>
            <person name="Cao H.X."/>
            <person name="Stepanenko A."/>
            <person name="Chen G."/>
            <person name="Borisjuk N."/>
            <person name="Scholz U."/>
            <person name="Schubert I."/>
        </authorList>
    </citation>
    <scope>NUCLEOTIDE SEQUENCE [LARGE SCALE GENOMIC DNA]</scope>
</reference>
<gene>
    <name evidence="2" type="ORF">SI7747_UN020853</name>
</gene>
<sequence length="105" mass="11738">MSLLDYSRLTSSLITIFLFSLSTLFSLLSLSLSLSLYIYIYPRYHGVELGDGHLSYYKCGGQCSRRCARTQYKKPCLFSATSAAPSGLCPCYNNWKTKRGGPKCP</sequence>
<keyword evidence="1" id="KW-0812">Transmembrane</keyword>
<accession>A0ABN7E9D6</accession>
<organism evidence="2 3">
    <name type="scientific">Spirodela intermedia</name>
    <name type="common">Intermediate duckweed</name>
    <dbReference type="NCBI Taxonomy" id="51605"/>
    <lineage>
        <taxon>Eukaryota</taxon>
        <taxon>Viridiplantae</taxon>
        <taxon>Streptophyta</taxon>
        <taxon>Embryophyta</taxon>
        <taxon>Tracheophyta</taxon>
        <taxon>Spermatophyta</taxon>
        <taxon>Magnoliopsida</taxon>
        <taxon>Liliopsida</taxon>
        <taxon>Araceae</taxon>
        <taxon>Lemnoideae</taxon>
        <taxon>Spirodela</taxon>
    </lineage>
</organism>
<proteinExistence type="predicted"/>
<protein>
    <submittedName>
        <fullName evidence="2">Uncharacterized protein</fullName>
    </submittedName>
</protein>
<dbReference type="EMBL" id="CACRZD030000115">
    <property type="protein sequence ID" value="CAA6674495.1"/>
    <property type="molecule type" value="Genomic_DNA"/>
</dbReference>
<keyword evidence="1" id="KW-1133">Transmembrane helix</keyword>
<evidence type="ECO:0000256" key="1">
    <source>
        <dbReference type="SAM" id="Phobius"/>
    </source>
</evidence>
<feature type="transmembrane region" description="Helical" evidence="1">
    <location>
        <begin position="12"/>
        <end position="40"/>
    </location>
</feature>
<comment type="caution">
    <text evidence="2">The sequence shown here is derived from an EMBL/GenBank/DDBJ whole genome shotgun (WGS) entry which is preliminary data.</text>
</comment>
<dbReference type="Proteomes" id="UP001189122">
    <property type="component" value="Unassembled WGS sequence"/>
</dbReference>
<evidence type="ECO:0000313" key="3">
    <source>
        <dbReference type="Proteomes" id="UP001189122"/>
    </source>
</evidence>
<keyword evidence="1" id="KW-0472">Membrane</keyword>
<keyword evidence="3" id="KW-1185">Reference proteome</keyword>